<keyword evidence="4" id="KW-1185">Reference proteome</keyword>
<dbReference type="FunFam" id="3.40.50.720:FF:000084">
    <property type="entry name" value="Short-chain dehydrogenase reductase"/>
    <property type="match status" value="1"/>
</dbReference>
<dbReference type="RefSeq" id="WP_150876096.1">
    <property type="nucleotide sequence ID" value="NZ_VTWS01000002.1"/>
</dbReference>
<evidence type="ECO:0000313" key="4">
    <source>
        <dbReference type="Proteomes" id="UP000326344"/>
    </source>
</evidence>
<dbReference type="PANTHER" id="PTHR42760:SF133">
    <property type="entry name" value="3-OXOACYL-[ACYL-CARRIER-PROTEIN] REDUCTASE"/>
    <property type="match status" value="1"/>
</dbReference>
<dbReference type="PRINTS" id="PR00081">
    <property type="entry name" value="GDHRDH"/>
</dbReference>
<gene>
    <name evidence="3" type="ORF">F0P93_09255</name>
</gene>
<organism evidence="3 4">
    <name type="scientific">Larkinella humicola</name>
    <dbReference type="NCBI Taxonomy" id="2607654"/>
    <lineage>
        <taxon>Bacteria</taxon>
        <taxon>Pseudomonadati</taxon>
        <taxon>Bacteroidota</taxon>
        <taxon>Cytophagia</taxon>
        <taxon>Cytophagales</taxon>
        <taxon>Spirosomataceae</taxon>
        <taxon>Larkinella</taxon>
    </lineage>
</organism>
<dbReference type="SUPFAM" id="SSF51735">
    <property type="entry name" value="NAD(P)-binding Rossmann-fold domains"/>
    <property type="match status" value="1"/>
</dbReference>
<comment type="similarity">
    <text evidence="1">Belongs to the short-chain dehydrogenases/reductases (SDR) family.</text>
</comment>
<protein>
    <submittedName>
        <fullName evidence="3">SDR family oxidoreductase</fullName>
    </submittedName>
</protein>
<name>A0A5N1JJB4_9BACT</name>
<dbReference type="InterPro" id="IPR002347">
    <property type="entry name" value="SDR_fam"/>
</dbReference>
<dbReference type="Gene3D" id="3.40.50.720">
    <property type="entry name" value="NAD(P)-binding Rossmann-like Domain"/>
    <property type="match status" value="1"/>
</dbReference>
<dbReference type="Proteomes" id="UP000326344">
    <property type="component" value="Unassembled WGS sequence"/>
</dbReference>
<dbReference type="EMBL" id="VTWS01000002">
    <property type="protein sequence ID" value="KAA9354781.1"/>
    <property type="molecule type" value="Genomic_DNA"/>
</dbReference>
<evidence type="ECO:0000313" key="3">
    <source>
        <dbReference type="EMBL" id="KAA9354781.1"/>
    </source>
</evidence>
<dbReference type="CDD" id="cd05233">
    <property type="entry name" value="SDR_c"/>
    <property type="match status" value="1"/>
</dbReference>
<dbReference type="AlphaFoldDB" id="A0A5N1JJB4"/>
<dbReference type="InterPro" id="IPR020904">
    <property type="entry name" value="Sc_DH/Rdtase_CS"/>
</dbReference>
<dbReference type="InterPro" id="IPR036291">
    <property type="entry name" value="NAD(P)-bd_dom_sf"/>
</dbReference>
<dbReference type="PROSITE" id="PS00061">
    <property type="entry name" value="ADH_SHORT"/>
    <property type="match status" value="1"/>
</dbReference>
<accession>A0A5N1JJB4</accession>
<keyword evidence="2" id="KW-0560">Oxidoreductase</keyword>
<reference evidence="3 4" key="1">
    <citation type="submission" date="2019-09" db="EMBL/GenBank/DDBJ databases">
        <title>Genome Sequence of Larkinella sp MA1.</title>
        <authorList>
            <person name="Srinivasan S."/>
        </authorList>
    </citation>
    <scope>NUCLEOTIDE SEQUENCE [LARGE SCALE GENOMIC DNA]</scope>
    <source>
        <strain evidence="3 4">MA1</strain>
    </source>
</reference>
<dbReference type="PRINTS" id="PR00080">
    <property type="entry name" value="SDRFAMILY"/>
</dbReference>
<dbReference type="Pfam" id="PF13561">
    <property type="entry name" value="adh_short_C2"/>
    <property type="match status" value="1"/>
</dbReference>
<sequence length="249" mass="26566">MMRGLKDKVIVITGGLGDLGYATATRMTEEGCVVVLVDLQPDTKHKASDLDAHFWQLDISDEAAVAETCAAIEQAVGPAHVLINTAARFIFKGVDATADEWQQINAVNIGGTSLMAKYIVPQMKKNGGGSIINFSSVSGFVGQASFATYNATKFAIRGLTKCWAQDLAPFGIRVNTLCPGYIYTSAFINSCEKLGLNIDEEDRRASAMHLLNRQGRPDEVAAAAAFLASDDSSFMTGSDLVVDGGYLAK</sequence>
<dbReference type="PANTHER" id="PTHR42760">
    <property type="entry name" value="SHORT-CHAIN DEHYDROGENASES/REDUCTASES FAMILY MEMBER"/>
    <property type="match status" value="1"/>
</dbReference>
<evidence type="ECO:0000256" key="2">
    <source>
        <dbReference type="ARBA" id="ARBA00023002"/>
    </source>
</evidence>
<proteinExistence type="inferred from homology"/>
<comment type="caution">
    <text evidence="3">The sequence shown here is derived from an EMBL/GenBank/DDBJ whole genome shotgun (WGS) entry which is preliminary data.</text>
</comment>
<dbReference type="GO" id="GO:0016616">
    <property type="term" value="F:oxidoreductase activity, acting on the CH-OH group of donors, NAD or NADP as acceptor"/>
    <property type="evidence" value="ECO:0007669"/>
    <property type="project" value="TreeGrafter"/>
</dbReference>
<evidence type="ECO:0000256" key="1">
    <source>
        <dbReference type="ARBA" id="ARBA00006484"/>
    </source>
</evidence>